<dbReference type="PROSITE" id="PS00107">
    <property type="entry name" value="PROTEIN_KINASE_ATP"/>
    <property type="match status" value="1"/>
</dbReference>
<name>A0A7S3VTP2_DUNTE</name>
<dbReference type="SMART" id="SM00220">
    <property type="entry name" value="S_TKc"/>
    <property type="match status" value="1"/>
</dbReference>
<organism evidence="9">
    <name type="scientific">Dunaliella tertiolecta</name>
    <name type="common">Green alga</name>
    <dbReference type="NCBI Taxonomy" id="3047"/>
    <lineage>
        <taxon>Eukaryota</taxon>
        <taxon>Viridiplantae</taxon>
        <taxon>Chlorophyta</taxon>
        <taxon>core chlorophytes</taxon>
        <taxon>Chlorophyceae</taxon>
        <taxon>CS clade</taxon>
        <taxon>Chlamydomonadales</taxon>
        <taxon>Dunaliellaceae</taxon>
        <taxon>Dunaliella</taxon>
    </lineage>
</organism>
<protein>
    <recommendedName>
        <fullName evidence="8">Protein kinase domain-containing protein</fullName>
    </recommendedName>
</protein>
<feature type="domain" description="Protein kinase" evidence="8">
    <location>
        <begin position="695"/>
        <end position="990"/>
    </location>
</feature>
<dbReference type="GO" id="GO:0004674">
    <property type="term" value="F:protein serine/threonine kinase activity"/>
    <property type="evidence" value="ECO:0007669"/>
    <property type="project" value="TreeGrafter"/>
</dbReference>
<reference evidence="9" key="1">
    <citation type="submission" date="2021-01" db="EMBL/GenBank/DDBJ databases">
        <authorList>
            <person name="Corre E."/>
            <person name="Pelletier E."/>
            <person name="Niang G."/>
            <person name="Scheremetjew M."/>
            <person name="Finn R."/>
            <person name="Kale V."/>
            <person name="Holt S."/>
            <person name="Cochrane G."/>
            <person name="Meng A."/>
            <person name="Brown T."/>
            <person name="Cohen L."/>
        </authorList>
    </citation>
    <scope>NUCLEOTIDE SEQUENCE</scope>
    <source>
        <strain evidence="9">CCMP1320</strain>
    </source>
</reference>
<dbReference type="EMBL" id="HBIP01034557">
    <property type="protein sequence ID" value="CAE0506024.1"/>
    <property type="molecule type" value="Transcribed_RNA"/>
</dbReference>
<evidence type="ECO:0000259" key="8">
    <source>
        <dbReference type="PROSITE" id="PS50011"/>
    </source>
</evidence>
<feature type="chain" id="PRO_5030824638" description="Protein kinase domain-containing protein" evidence="7">
    <location>
        <begin position="20"/>
        <end position="1004"/>
    </location>
</feature>
<dbReference type="Gene3D" id="1.10.510.10">
    <property type="entry name" value="Transferase(Phosphotransferase) domain 1"/>
    <property type="match status" value="1"/>
</dbReference>
<evidence type="ECO:0000256" key="2">
    <source>
        <dbReference type="ARBA" id="ARBA00022741"/>
    </source>
</evidence>
<dbReference type="GO" id="GO:0005524">
    <property type="term" value="F:ATP binding"/>
    <property type="evidence" value="ECO:0007669"/>
    <property type="project" value="UniProtKB-UniRule"/>
</dbReference>
<evidence type="ECO:0000256" key="4">
    <source>
        <dbReference type="ARBA" id="ARBA00022840"/>
    </source>
</evidence>
<feature type="region of interest" description="Disordered" evidence="6">
    <location>
        <begin position="574"/>
        <end position="646"/>
    </location>
</feature>
<feature type="binding site" evidence="5">
    <location>
        <position position="722"/>
    </location>
    <ligand>
        <name>ATP</name>
        <dbReference type="ChEBI" id="CHEBI:30616"/>
    </ligand>
</feature>
<dbReference type="Gene3D" id="3.30.200.20">
    <property type="entry name" value="Phosphorylase Kinase, domain 1"/>
    <property type="match status" value="1"/>
</dbReference>
<dbReference type="PROSITE" id="PS00108">
    <property type="entry name" value="PROTEIN_KINASE_ST"/>
    <property type="match status" value="1"/>
</dbReference>
<evidence type="ECO:0000256" key="5">
    <source>
        <dbReference type="PROSITE-ProRule" id="PRU10141"/>
    </source>
</evidence>
<keyword evidence="7" id="KW-0732">Signal</keyword>
<feature type="compositionally biased region" description="Polar residues" evidence="6">
    <location>
        <begin position="574"/>
        <end position="612"/>
    </location>
</feature>
<gene>
    <name evidence="9" type="ORF">DTER00134_LOCUS21097</name>
</gene>
<keyword evidence="4 5" id="KW-0067">ATP-binding</keyword>
<feature type="signal peptide" evidence="7">
    <location>
        <begin position="1"/>
        <end position="19"/>
    </location>
</feature>
<evidence type="ECO:0000256" key="3">
    <source>
        <dbReference type="ARBA" id="ARBA00022777"/>
    </source>
</evidence>
<keyword evidence="1" id="KW-0808">Transferase</keyword>
<accession>A0A7S3VTP2</accession>
<evidence type="ECO:0000256" key="1">
    <source>
        <dbReference type="ARBA" id="ARBA00022679"/>
    </source>
</evidence>
<dbReference type="InterPro" id="IPR011009">
    <property type="entry name" value="Kinase-like_dom_sf"/>
</dbReference>
<dbReference type="InterPro" id="IPR008271">
    <property type="entry name" value="Ser/Thr_kinase_AS"/>
</dbReference>
<dbReference type="InterPro" id="IPR051681">
    <property type="entry name" value="Ser/Thr_Kinases-Pseudokinases"/>
</dbReference>
<evidence type="ECO:0000313" key="9">
    <source>
        <dbReference type="EMBL" id="CAE0506024.1"/>
    </source>
</evidence>
<keyword evidence="3" id="KW-0418">Kinase</keyword>
<dbReference type="PROSITE" id="PS50011">
    <property type="entry name" value="PROTEIN_KINASE_DOM"/>
    <property type="match status" value="1"/>
</dbReference>
<dbReference type="Pfam" id="PF00069">
    <property type="entry name" value="Pkinase"/>
    <property type="match status" value="1"/>
</dbReference>
<sequence length="1004" mass="108719">MRLALAATLLVLCLDTASSNGNASYQVTTGTEFVEAIIRLAQEGGDVSLELSKSISLENGTWNVEEQAAGRGFFSGSSLAVRGTLSDGPVVLDAAMKAGLAPSNAHTTITWQNIVFVNMCSKSIMLDPSSRLTGIYSNAMFFLPRSRSALNTDRIDCTVYIPRREFLGLLHWLALDLTPFKAIQGGWAKIALEFAPETHAVVTSMDEHSISIEYMELAGGVDYNITYRSTSNPRDPFGFALPPYGSLMPHRLCSPDGNTTGPLLTERQVNTANLTAFPTWIATSSTELLKKFEVISEHAFAKGDGPSAIQDIHIEMVFILKDISLASENLGLQHRPFLLYNTMLRGPLLSRRPNLDFADSEGVLSLGARSTFFIENIALSGLKPVTILTKDGTSELGKSCLKFVAIDRRDRQVVQVAAVTFQIPKDEFLVLVSAANRGANWQDGAPATAYLLQGISVFEPKEHSRSQLLLAKYKGWGVEGADVAFLPLEPPTEQEYQAFLESDKGEVDEVALGVGIGVGVGVGAPTIIASAYLLAVVLRRKRKGLGHKKEDASIHNAPQGQEGSAFVFIKASTQREPSNTEGKAIPTSKQRNGTQEVSGPQCSVSIDSTTPRNLEEAATTLHEESTKATKSFPEASGSPPAHSSSLDKIEIDEGSMPIQKITADQRASFAHHSFDALVRHEVDGLLKAGAHDDSLRLEVLIGKGAWGAVYKGSWKGLTVAVKTVLFTARADEVNKAIPNETRAVLEAAVCISLSHPNIVSTYHYCIKQVRHNENDDKISLHVEGSADVLEDWKLFLVLEYCHCNLGMGIQTGLFGRGNRQNFEKVTHVLLDVAQGALYLHEHHIIHGDLKPDNILLKADSSSPAGLRAKITDFGLSTNLGPTATHASNFRLGTPYYCSPEVAIDGRATKASDVFSFGVVMSELCSGTPPFRKVGGDDYELNPLFPYFPPHVPGAFKDLALRCMNSNVSARPTFKELVSSLQGILQEHESVVQSTGSKGSKRGYV</sequence>
<evidence type="ECO:0000256" key="6">
    <source>
        <dbReference type="SAM" id="MobiDB-lite"/>
    </source>
</evidence>
<dbReference type="SUPFAM" id="SSF56112">
    <property type="entry name" value="Protein kinase-like (PK-like)"/>
    <property type="match status" value="1"/>
</dbReference>
<dbReference type="PANTHER" id="PTHR44329">
    <property type="entry name" value="SERINE/THREONINE-PROTEIN KINASE TNNI3K-RELATED"/>
    <property type="match status" value="1"/>
</dbReference>
<dbReference type="InterPro" id="IPR000719">
    <property type="entry name" value="Prot_kinase_dom"/>
</dbReference>
<keyword evidence="2 5" id="KW-0547">Nucleotide-binding</keyword>
<evidence type="ECO:0000256" key="7">
    <source>
        <dbReference type="SAM" id="SignalP"/>
    </source>
</evidence>
<proteinExistence type="predicted"/>
<dbReference type="AlphaFoldDB" id="A0A7S3VTP2"/>
<dbReference type="PANTHER" id="PTHR44329:SF214">
    <property type="entry name" value="PROTEIN KINASE DOMAIN-CONTAINING PROTEIN"/>
    <property type="match status" value="1"/>
</dbReference>
<dbReference type="InterPro" id="IPR017441">
    <property type="entry name" value="Protein_kinase_ATP_BS"/>
</dbReference>